<evidence type="ECO:0000256" key="1">
    <source>
        <dbReference type="SAM" id="Phobius"/>
    </source>
</evidence>
<keyword evidence="1" id="KW-0472">Membrane</keyword>
<reference evidence="2" key="1">
    <citation type="submission" date="2023-10" db="EMBL/GenBank/DDBJ databases">
        <title>Genome assembly of Pristionchus species.</title>
        <authorList>
            <person name="Yoshida K."/>
            <person name="Sommer R.J."/>
        </authorList>
    </citation>
    <scope>NUCLEOTIDE SEQUENCE</scope>
    <source>
        <strain evidence="2">RS0144</strain>
    </source>
</reference>
<evidence type="ECO:0000313" key="2">
    <source>
        <dbReference type="EMBL" id="GMS83052.1"/>
    </source>
</evidence>
<name>A0AAV5SI71_9BILA</name>
<accession>A0AAV5SI71</accession>
<dbReference type="AlphaFoldDB" id="A0AAV5SI71"/>
<sequence>MNQCGSTGSPELFIRADTFGITFLNGLNYHATVHRIDDSNYRIVADSTAKKEQVKMICESVLIRNGGYPTLQFLTFSGETLQSNVNCCDKSLDATEIVIICMAGLLLMAAAAAGCCTVAQKLRVRKIARKATTNGQHKSTASAEKSITPWSTDLYTEQNQPIPPPYSAIFIEQPNEKPPAYSLEFVNA</sequence>
<evidence type="ECO:0000313" key="3">
    <source>
        <dbReference type="Proteomes" id="UP001432027"/>
    </source>
</evidence>
<evidence type="ECO:0008006" key="4">
    <source>
        <dbReference type="Google" id="ProtNLM"/>
    </source>
</evidence>
<keyword evidence="1" id="KW-1133">Transmembrane helix</keyword>
<organism evidence="2 3">
    <name type="scientific">Pristionchus entomophagus</name>
    <dbReference type="NCBI Taxonomy" id="358040"/>
    <lineage>
        <taxon>Eukaryota</taxon>
        <taxon>Metazoa</taxon>
        <taxon>Ecdysozoa</taxon>
        <taxon>Nematoda</taxon>
        <taxon>Chromadorea</taxon>
        <taxon>Rhabditida</taxon>
        <taxon>Rhabditina</taxon>
        <taxon>Diplogasteromorpha</taxon>
        <taxon>Diplogasteroidea</taxon>
        <taxon>Neodiplogasteridae</taxon>
        <taxon>Pristionchus</taxon>
    </lineage>
</organism>
<gene>
    <name evidence="2" type="ORF">PENTCL1PPCAC_5227</name>
</gene>
<keyword evidence="3" id="KW-1185">Reference proteome</keyword>
<feature type="transmembrane region" description="Helical" evidence="1">
    <location>
        <begin position="97"/>
        <end position="119"/>
    </location>
</feature>
<protein>
    <recommendedName>
        <fullName evidence="4">CX domain-containing protein</fullName>
    </recommendedName>
</protein>
<proteinExistence type="predicted"/>
<keyword evidence="1" id="KW-0812">Transmembrane</keyword>
<feature type="non-terminal residue" evidence="2">
    <location>
        <position position="188"/>
    </location>
</feature>
<dbReference type="Proteomes" id="UP001432027">
    <property type="component" value="Unassembled WGS sequence"/>
</dbReference>
<dbReference type="EMBL" id="BTSX01000002">
    <property type="protein sequence ID" value="GMS83052.1"/>
    <property type="molecule type" value="Genomic_DNA"/>
</dbReference>
<comment type="caution">
    <text evidence="2">The sequence shown here is derived from an EMBL/GenBank/DDBJ whole genome shotgun (WGS) entry which is preliminary data.</text>
</comment>